<sequence>WRSVTWFVETWQFHENAPDCTKAEEVGSERPLKVLLVRFGQWRNNRTEYLCPRKRHHGTRGIQAFRVEKRKSDTKHWPFFLFALVTLSLCWMANPCDAMPKHHPMRHRFTKIRRHGMQRQPARADKATRCTHYDHDYLLVHRDNALVASSRASSRVKANGNLELRQCALSADCNTSGMHP</sequence>
<proteinExistence type="predicted"/>
<evidence type="ECO:0000313" key="3">
    <source>
        <dbReference type="Proteomes" id="UP000678499"/>
    </source>
</evidence>
<keyword evidence="3" id="KW-1185">Reference proteome</keyword>
<protein>
    <submittedName>
        <fullName evidence="2">Uncharacterized protein</fullName>
    </submittedName>
</protein>
<feature type="non-terminal residue" evidence="2">
    <location>
        <position position="1"/>
    </location>
</feature>
<gene>
    <name evidence="2" type="ORF">NMOB1V02_LOCUS12087</name>
</gene>
<evidence type="ECO:0000313" key="2">
    <source>
        <dbReference type="EMBL" id="CAD7284481.1"/>
    </source>
</evidence>
<evidence type="ECO:0000256" key="1">
    <source>
        <dbReference type="SAM" id="Phobius"/>
    </source>
</evidence>
<dbReference type="AlphaFoldDB" id="A0A7R9C2L7"/>
<reference evidence="2" key="1">
    <citation type="submission" date="2020-11" db="EMBL/GenBank/DDBJ databases">
        <authorList>
            <person name="Tran Van P."/>
        </authorList>
    </citation>
    <scope>NUCLEOTIDE SEQUENCE</scope>
</reference>
<dbReference type="Proteomes" id="UP000678499">
    <property type="component" value="Unassembled WGS sequence"/>
</dbReference>
<organism evidence="2">
    <name type="scientific">Notodromas monacha</name>
    <dbReference type="NCBI Taxonomy" id="399045"/>
    <lineage>
        <taxon>Eukaryota</taxon>
        <taxon>Metazoa</taxon>
        <taxon>Ecdysozoa</taxon>
        <taxon>Arthropoda</taxon>
        <taxon>Crustacea</taxon>
        <taxon>Oligostraca</taxon>
        <taxon>Ostracoda</taxon>
        <taxon>Podocopa</taxon>
        <taxon>Podocopida</taxon>
        <taxon>Cypridocopina</taxon>
        <taxon>Cypridoidea</taxon>
        <taxon>Cyprididae</taxon>
        <taxon>Notodromas</taxon>
    </lineage>
</organism>
<keyword evidence="1" id="KW-1133">Transmembrane helix</keyword>
<dbReference type="EMBL" id="OA890402">
    <property type="protein sequence ID" value="CAD7284481.1"/>
    <property type="molecule type" value="Genomic_DNA"/>
</dbReference>
<accession>A0A7R9C2L7</accession>
<name>A0A7R9C2L7_9CRUS</name>
<feature type="transmembrane region" description="Helical" evidence="1">
    <location>
        <begin position="76"/>
        <end position="94"/>
    </location>
</feature>
<keyword evidence="1" id="KW-0812">Transmembrane</keyword>
<dbReference type="EMBL" id="CAJPEX010008365">
    <property type="protein sequence ID" value="CAG0924633.1"/>
    <property type="molecule type" value="Genomic_DNA"/>
</dbReference>
<keyword evidence="1" id="KW-0472">Membrane</keyword>